<reference evidence="1 2" key="1">
    <citation type="submission" date="2016-10" db="EMBL/GenBank/DDBJ databases">
        <authorList>
            <person name="de Groot N.N."/>
        </authorList>
    </citation>
    <scope>NUCLEOTIDE SEQUENCE [LARGE SCALE GENOMIC DNA]</scope>
    <source>
        <strain evidence="1 2">DSM 44215</strain>
    </source>
</reference>
<dbReference type="EMBL" id="FNLM01000034">
    <property type="protein sequence ID" value="SDU74979.1"/>
    <property type="molecule type" value="Genomic_DNA"/>
</dbReference>
<organism evidence="1 2">
    <name type="scientific">Gordonia westfalica</name>
    <dbReference type="NCBI Taxonomy" id="158898"/>
    <lineage>
        <taxon>Bacteria</taxon>
        <taxon>Bacillati</taxon>
        <taxon>Actinomycetota</taxon>
        <taxon>Actinomycetes</taxon>
        <taxon>Mycobacteriales</taxon>
        <taxon>Gordoniaceae</taxon>
        <taxon>Gordonia</taxon>
    </lineage>
</organism>
<evidence type="ECO:0000313" key="2">
    <source>
        <dbReference type="Proteomes" id="UP000183180"/>
    </source>
</evidence>
<gene>
    <name evidence="1" type="ORF">SAMN04488548_1344278</name>
</gene>
<name>A0A1H2L236_9ACTN</name>
<dbReference type="STRING" id="158898.SAMN04488548_1344278"/>
<dbReference type="Proteomes" id="UP000183180">
    <property type="component" value="Unassembled WGS sequence"/>
</dbReference>
<evidence type="ECO:0000313" key="1">
    <source>
        <dbReference type="EMBL" id="SDU74979.1"/>
    </source>
</evidence>
<dbReference type="AlphaFoldDB" id="A0A1H2L236"/>
<dbReference type="RefSeq" id="WP_244278341.1">
    <property type="nucleotide sequence ID" value="NZ_FNLM01000034.1"/>
</dbReference>
<accession>A0A1H2L236</accession>
<protein>
    <submittedName>
        <fullName evidence="1">Uncharacterized protein</fullName>
    </submittedName>
</protein>
<proteinExistence type="predicted"/>
<sequence length="110" mass="11626">MAFFGDQKVASKISNPEVVAWAAEHPVEMAILQDLASQRLRRVKCRPSVTLAVLLQFRLIAAKRLASSAKDSTQAPGSSPAIPFSPCVTDSIVSAKAKSTSATVISLVTS</sequence>